<sequence length="365" mass="41041">MDERDQDNTETTPRFKRRKVAQAKRLRLDDDASSEADGHPRGPSAPVPKASTMHSVATEIEDAVPSLKEILRNRRRPRDRLKEAARNAEATKAQALVHVDVPKPGLYASRFIAQTGQVKDKDDKQMAEYVEARMAERNHRLYGWPIPKQPGIAVHPLEPSTAVMTHVIDRLEDLSANMGQDHSDRLAAGMGKLQEVDLGPDATTKNIQRTEAARRQLEGRDAVQIDETDPGGTSRTGKRRRPQKRRNSEDMRRDQMVEAVLREAKCMLFFEGKMIVGLTRIVDYFEDTAPAASLAPNEETTEEAMVEKFRQDFLESMESRQQRKPAPPLGAKGVKEQPKGPKLGGSRSIRAAMRQQEEQAAKNKR</sequence>
<reference evidence="5 6" key="1">
    <citation type="submission" date="2020-01" db="EMBL/GenBank/DDBJ databases">
        <authorList>
            <consortium name="DOE Joint Genome Institute"/>
            <person name="Haridas S."/>
            <person name="Albert R."/>
            <person name="Binder M."/>
            <person name="Bloem J."/>
            <person name="Labutti K."/>
            <person name="Salamov A."/>
            <person name="Andreopoulos B."/>
            <person name="Baker S.E."/>
            <person name="Barry K."/>
            <person name="Bills G."/>
            <person name="Bluhm B.H."/>
            <person name="Cannon C."/>
            <person name="Castanera R."/>
            <person name="Culley D.E."/>
            <person name="Daum C."/>
            <person name="Ezra D."/>
            <person name="Gonzalez J.B."/>
            <person name="Henrissat B."/>
            <person name="Kuo A."/>
            <person name="Liang C."/>
            <person name="Lipzen A."/>
            <person name="Lutzoni F."/>
            <person name="Magnuson J."/>
            <person name="Mondo S."/>
            <person name="Nolan M."/>
            <person name="Ohm R."/>
            <person name="Pangilinan J."/>
            <person name="Park H.-J.H."/>
            <person name="Ramirez L."/>
            <person name="Alfaro M."/>
            <person name="Sun H."/>
            <person name="Tritt A."/>
            <person name="Yoshinaga Y."/>
            <person name="Zwiers L.-H.L."/>
            <person name="Turgeon B.G."/>
            <person name="Goodwin S.B."/>
            <person name="Spatafora J.W."/>
            <person name="Crous P.W."/>
            <person name="Grigoriev I.V."/>
        </authorList>
    </citation>
    <scope>NUCLEOTIDE SEQUENCE [LARGE SCALE GENOMIC DNA]</scope>
    <source>
        <strain evidence="5 6">CBS 611.86</strain>
    </source>
</reference>
<protein>
    <recommendedName>
        <fullName evidence="7">Hepatocellular carcinoma-associated antigen 59-domain-containing protein</fullName>
    </recommendedName>
</protein>
<feature type="compositionally biased region" description="Basic and acidic residues" evidence="4">
    <location>
        <begin position="214"/>
        <end position="223"/>
    </location>
</feature>
<proteinExistence type="inferred from homology"/>
<feature type="compositionally biased region" description="Basic residues" evidence="4">
    <location>
        <begin position="236"/>
        <end position="245"/>
    </location>
</feature>
<accession>A0A7C8MLY6</accession>
<dbReference type="GO" id="GO:0000398">
    <property type="term" value="P:mRNA splicing, via spliceosome"/>
    <property type="evidence" value="ECO:0007669"/>
    <property type="project" value="TreeGrafter"/>
</dbReference>
<dbReference type="AlphaFoldDB" id="A0A7C8MLY6"/>
<dbReference type="InterPro" id="IPR010756">
    <property type="entry name" value="Tls1-like"/>
</dbReference>
<evidence type="ECO:0000256" key="1">
    <source>
        <dbReference type="ARBA" id="ARBA00004123"/>
    </source>
</evidence>
<dbReference type="OrthoDB" id="5627at2759"/>
<evidence type="ECO:0008006" key="7">
    <source>
        <dbReference type="Google" id="ProtNLM"/>
    </source>
</evidence>
<comment type="caution">
    <text evidence="5">The sequence shown here is derived from an EMBL/GenBank/DDBJ whole genome shotgun (WGS) entry which is preliminary data.</text>
</comment>
<keyword evidence="6" id="KW-1185">Reference proteome</keyword>
<gene>
    <name evidence="5" type="ORF">BDV95DRAFT_664731</name>
</gene>
<evidence type="ECO:0000256" key="3">
    <source>
        <dbReference type="ARBA" id="ARBA00023242"/>
    </source>
</evidence>
<evidence type="ECO:0000313" key="5">
    <source>
        <dbReference type="EMBL" id="KAF2876602.1"/>
    </source>
</evidence>
<evidence type="ECO:0000313" key="6">
    <source>
        <dbReference type="Proteomes" id="UP000481861"/>
    </source>
</evidence>
<dbReference type="PANTHER" id="PTHR13486:SF2">
    <property type="entry name" value="SPLICING FACTOR C9ORF78"/>
    <property type="match status" value="1"/>
</dbReference>
<dbReference type="Proteomes" id="UP000481861">
    <property type="component" value="Unassembled WGS sequence"/>
</dbReference>
<feature type="region of interest" description="Disordered" evidence="4">
    <location>
        <begin position="214"/>
        <end position="252"/>
    </location>
</feature>
<comment type="similarity">
    <text evidence="2">Belongs to the TLS1 family.</text>
</comment>
<keyword evidence="3" id="KW-0539">Nucleus</keyword>
<evidence type="ECO:0000256" key="4">
    <source>
        <dbReference type="SAM" id="MobiDB-lite"/>
    </source>
</evidence>
<feature type="compositionally biased region" description="Basic and acidic residues" evidence="4">
    <location>
        <begin position="355"/>
        <end position="365"/>
    </location>
</feature>
<organism evidence="5 6">
    <name type="scientific">Massariosphaeria phaeospora</name>
    <dbReference type="NCBI Taxonomy" id="100035"/>
    <lineage>
        <taxon>Eukaryota</taxon>
        <taxon>Fungi</taxon>
        <taxon>Dikarya</taxon>
        <taxon>Ascomycota</taxon>
        <taxon>Pezizomycotina</taxon>
        <taxon>Dothideomycetes</taxon>
        <taxon>Pleosporomycetidae</taxon>
        <taxon>Pleosporales</taxon>
        <taxon>Pleosporales incertae sedis</taxon>
        <taxon>Massariosphaeria</taxon>
    </lineage>
</organism>
<feature type="compositionally biased region" description="Basic and acidic residues" evidence="4">
    <location>
        <begin position="309"/>
        <end position="321"/>
    </location>
</feature>
<dbReference type="Pfam" id="PF07052">
    <property type="entry name" value="Hep_59"/>
    <property type="match status" value="1"/>
</dbReference>
<feature type="compositionally biased region" description="Basic residues" evidence="4">
    <location>
        <begin position="14"/>
        <end position="25"/>
    </location>
</feature>
<feature type="compositionally biased region" description="Basic and acidic residues" evidence="4">
    <location>
        <begin position="26"/>
        <end position="40"/>
    </location>
</feature>
<evidence type="ECO:0000256" key="2">
    <source>
        <dbReference type="ARBA" id="ARBA00007643"/>
    </source>
</evidence>
<dbReference type="GO" id="GO:0005681">
    <property type="term" value="C:spliceosomal complex"/>
    <property type="evidence" value="ECO:0007669"/>
    <property type="project" value="TreeGrafter"/>
</dbReference>
<feature type="region of interest" description="Disordered" evidence="4">
    <location>
        <begin position="309"/>
        <end position="365"/>
    </location>
</feature>
<dbReference type="EMBL" id="JAADJZ010000003">
    <property type="protein sequence ID" value="KAF2876602.1"/>
    <property type="molecule type" value="Genomic_DNA"/>
</dbReference>
<dbReference type="PANTHER" id="PTHR13486">
    <property type="entry name" value="TELOMERE LENGTH AND SILENCING PROTEIN 1 TLS1 FAMILY MEMBER"/>
    <property type="match status" value="1"/>
</dbReference>
<name>A0A7C8MLY6_9PLEO</name>
<feature type="region of interest" description="Disordered" evidence="4">
    <location>
        <begin position="1"/>
        <end position="53"/>
    </location>
</feature>
<comment type="subcellular location">
    <subcellularLocation>
        <location evidence="1">Nucleus</location>
    </subcellularLocation>
</comment>